<comment type="subcellular location">
    <subcellularLocation>
        <location evidence="1">Membrane</location>
        <topology evidence="1">Multi-pass membrane protein</topology>
    </subcellularLocation>
</comment>
<dbReference type="SUPFAM" id="SSF160240">
    <property type="entry name" value="Cation efflux protein cytoplasmic domain-like"/>
    <property type="match status" value="1"/>
</dbReference>
<evidence type="ECO:0000256" key="2">
    <source>
        <dbReference type="ARBA" id="ARBA00022448"/>
    </source>
</evidence>
<dbReference type="PANTHER" id="PTHR13414">
    <property type="entry name" value="HUEL-CATION TRANSPORTER"/>
    <property type="match status" value="1"/>
</dbReference>
<feature type="transmembrane region" description="Helical" evidence="7">
    <location>
        <begin position="218"/>
        <end position="236"/>
    </location>
</feature>
<keyword evidence="5 7" id="KW-0472">Membrane</keyword>
<evidence type="ECO:0000256" key="6">
    <source>
        <dbReference type="SAM" id="MobiDB-lite"/>
    </source>
</evidence>
<keyword evidence="2" id="KW-0813">Transport</keyword>
<protein>
    <submittedName>
        <fullName evidence="9">Cation diffusion facilitator family transporter</fullName>
    </submittedName>
</protein>
<proteinExistence type="predicted"/>
<dbReference type="PANTHER" id="PTHR13414:SF9">
    <property type="entry name" value="PROTON-COUPLED ZINC ANTIPORTER SLC30A9, MITOCHONDRIAL"/>
    <property type="match status" value="1"/>
</dbReference>
<dbReference type="InterPro" id="IPR027469">
    <property type="entry name" value="Cation_efflux_TMD_sf"/>
</dbReference>
<keyword evidence="3 7" id="KW-0812">Transmembrane</keyword>
<evidence type="ECO:0000256" key="7">
    <source>
        <dbReference type="SAM" id="Phobius"/>
    </source>
</evidence>
<sequence>MPDRDPGQAQDDEGPDEGRTPSGGPQHGHDQGTRGAVLVALGANLLIAVAKTVAGLFAGSPALLSEAAHSVADSLNEVFLLTSLRRSRRAPDSQHPFGYGMERYFWALLAAVGIFVLGGCFSFYQGLRALQGNEHETTTGYIAGLAVLLVALLAEGVSLLKAVRQARRVQGAGSIMEGARDPALRTVLAEDGTAVIGVVLAAAGMVVHLVTGSAAGEAAASMAIGLLLMGVAFGLGRTAHRQLIGAAVDPELRGEIEKLLARQPEIDTVEELLTMRLGTESTLVAARIDLVGGMDSELVEEVSLRIRRAVQEQWPSADHVFLDITDARIERRGREAAARGAGR</sequence>
<evidence type="ECO:0000259" key="8">
    <source>
        <dbReference type="Pfam" id="PF01545"/>
    </source>
</evidence>
<dbReference type="RefSeq" id="WP_222968120.1">
    <property type="nucleotide sequence ID" value="NZ_JAINZZ010000060.1"/>
</dbReference>
<dbReference type="InterPro" id="IPR058533">
    <property type="entry name" value="Cation_efflux_TM"/>
</dbReference>
<dbReference type="InterPro" id="IPR036837">
    <property type="entry name" value="Cation_efflux_CTD_sf"/>
</dbReference>
<dbReference type="NCBIfam" id="TIGR01297">
    <property type="entry name" value="CDF"/>
    <property type="match status" value="1"/>
</dbReference>
<feature type="domain" description="Cation efflux protein transmembrane" evidence="8">
    <location>
        <begin position="37"/>
        <end position="243"/>
    </location>
</feature>
<dbReference type="Proteomes" id="UP000778578">
    <property type="component" value="Unassembled WGS sequence"/>
</dbReference>
<evidence type="ECO:0000313" key="9">
    <source>
        <dbReference type="EMBL" id="MBY8881991.1"/>
    </source>
</evidence>
<gene>
    <name evidence="9" type="ORF">K7862_30800</name>
</gene>
<feature type="transmembrane region" description="Helical" evidence="7">
    <location>
        <begin position="194"/>
        <end position="212"/>
    </location>
</feature>
<dbReference type="InterPro" id="IPR002524">
    <property type="entry name" value="Cation_efflux"/>
</dbReference>
<feature type="region of interest" description="Disordered" evidence="6">
    <location>
        <begin position="1"/>
        <end position="32"/>
    </location>
</feature>
<dbReference type="SUPFAM" id="SSF161111">
    <property type="entry name" value="Cation efflux protein transmembrane domain-like"/>
    <property type="match status" value="1"/>
</dbReference>
<comment type="caution">
    <text evidence="9">The sequence shown here is derived from an EMBL/GenBank/DDBJ whole genome shotgun (WGS) entry which is preliminary data.</text>
</comment>
<organism evidence="9 10">
    <name type="scientific">Actinacidiphila acidipaludis</name>
    <dbReference type="NCBI Taxonomy" id="2873382"/>
    <lineage>
        <taxon>Bacteria</taxon>
        <taxon>Bacillati</taxon>
        <taxon>Actinomycetota</taxon>
        <taxon>Actinomycetes</taxon>
        <taxon>Kitasatosporales</taxon>
        <taxon>Streptomycetaceae</taxon>
        <taxon>Actinacidiphila</taxon>
    </lineage>
</organism>
<evidence type="ECO:0000256" key="3">
    <source>
        <dbReference type="ARBA" id="ARBA00022692"/>
    </source>
</evidence>
<evidence type="ECO:0000256" key="4">
    <source>
        <dbReference type="ARBA" id="ARBA00022989"/>
    </source>
</evidence>
<accession>A0ABS7QFQ2</accession>
<dbReference type="Pfam" id="PF01545">
    <property type="entry name" value="Cation_efflux"/>
    <property type="match status" value="1"/>
</dbReference>
<keyword evidence="10" id="KW-1185">Reference proteome</keyword>
<dbReference type="EMBL" id="JAINZZ010000060">
    <property type="protein sequence ID" value="MBY8881991.1"/>
    <property type="molecule type" value="Genomic_DNA"/>
</dbReference>
<feature type="transmembrane region" description="Helical" evidence="7">
    <location>
        <begin position="104"/>
        <end position="127"/>
    </location>
</feature>
<keyword evidence="4 7" id="KW-1133">Transmembrane helix</keyword>
<reference evidence="9 10" key="1">
    <citation type="submission" date="2021-08" db="EMBL/GenBank/DDBJ databases">
        <title>WGS of actinomycetes from Thailand.</title>
        <authorList>
            <person name="Thawai C."/>
        </authorList>
    </citation>
    <scope>NUCLEOTIDE SEQUENCE [LARGE SCALE GENOMIC DNA]</scope>
    <source>
        <strain evidence="9 10">PLK6-54</strain>
    </source>
</reference>
<feature type="transmembrane region" description="Helical" evidence="7">
    <location>
        <begin position="139"/>
        <end position="160"/>
    </location>
</feature>
<dbReference type="InterPro" id="IPR040177">
    <property type="entry name" value="SLC30A9"/>
</dbReference>
<evidence type="ECO:0000313" key="10">
    <source>
        <dbReference type="Proteomes" id="UP000778578"/>
    </source>
</evidence>
<evidence type="ECO:0000256" key="5">
    <source>
        <dbReference type="ARBA" id="ARBA00023136"/>
    </source>
</evidence>
<evidence type="ECO:0000256" key="1">
    <source>
        <dbReference type="ARBA" id="ARBA00004141"/>
    </source>
</evidence>
<name>A0ABS7QFQ2_9ACTN</name>
<dbReference type="Gene3D" id="1.20.1510.10">
    <property type="entry name" value="Cation efflux protein transmembrane domain"/>
    <property type="match status" value="1"/>
</dbReference>